<feature type="transmembrane region" description="Helical" evidence="1">
    <location>
        <begin position="173"/>
        <end position="196"/>
    </location>
</feature>
<reference evidence="2 3" key="1">
    <citation type="submission" date="2018-10" db="EMBL/GenBank/DDBJ databases">
        <title>Ulvibacterium marinum gen. nov., sp. nov., a novel marine bacterium of the family Flavobacteriaceae, isolated from a culture of the green alga Ulva prolifera.</title>
        <authorList>
            <person name="Zhang Z."/>
        </authorList>
    </citation>
    <scope>NUCLEOTIDE SEQUENCE [LARGE SCALE GENOMIC DNA]</scope>
    <source>
        <strain evidence="2 3">CCMM003</strain>
    </source>
</reference>
<proteinExistence type="predicted"/>
<keyword evidence="1" id="KW-0472">Membrane</keyword>
<evidence type="ECO:0000256" key="1">
    <source>
        <dbReference type="SAM" id="Phobius"/>
    </source>
</evidence>
<keyword evidence="1" id="KW-1133">Transmembrane helix</keyword>
<feature type="transmembrane region" description="Helical" evidence="1">
    <location>
        <begin position="74"/>
        <end position="97"/>
    </location>
</feature>
<dbReference type="AlphaFoldDB" id="A0A3B0BYA7"/>
<keyword evidence="1" id="KW-0812">Transmembrane</keyword>
<dbReference type="OrthoDB" id="709028at2"/>
<accession>A0A3B0BYA7</accession>
<dbReference type="EMBL" id="RBCJ01000005">
    <property type="protein sequence ID" value="RKN78052.1"/>
    <property type="molecule type" value="Genomic_DNA"/>
</dbReference>
<organism evidence="2 3">
    <name type="scientific">Ulvibacterium marinum</name>
    <dbReference type="NCBI Taxonomy" id="2419782"/>
    <lineage>
        <taxon>Bacteria</taxon>
        <taxon>Pseudomonadati</taxon>
        <taxon>Bacteroidota</taxon>
        <taxon>Flavobacteriia</taxon>
        <taxon>Flavobacteriales</taxon>
        <taxon>Flavobacteriaceae</taxon>
        <taxon>Ulvibacterium</taxon>
    </lineage>
</organism>
<sequence length="216" mass="25823">MMDELELLKKDWQKKGAELPKLSFDEIQNMLWKKSSSIVRWILIISVLEISLPQLLFLFPSIRNSMALLDNSTFNLGLLILSIFYYAVVVYFIYLFYKRYREISVLENAKTLMDKIILTRKTAFYYIIFSLSMFFVFFLYYALEMYFVDDVLMSIDGFEEVLKKRTLEEIRTMVFWGVILGGFFFTLVMGGIYFLLYGILLRKLKKNYQELKRLEI</sequence>
<dbReference type="Proteomes" id="UP000276603">
    <property type="component" value="Unassembled WGS sequence"/>
</dbReference>
<evidence type="ECO:0000313" key="3">
    <source>
        <dbReference type="Proteomes" id="UP000276603"/>
    </source>
</evidence>
<gene>
    <name evidence="2" type="ORF">D7Z94_22855</name>
</gene>
<comment type="caution">
    <text evidence="2">The sequence shown here is derived from an EMBL/GenBank/DDBJ whole genome shotgun (WGS) entry which is preliminary data.</text>
</comment>
<protein>
    <submittedName>
        <fullName evidence="2">Uncharacterized protein</fullName>
    </submittedName>
</protein>
<name>A0A3B0BYA7_9FLAO</name>
<keyword evidence="3" id="KW-1185">Reference proteome</keyword>
<evidence type="ECO:0000313" key="2">
    <source>
        <dbReference type="EMBL" id="RKN78052.1"/>
    </source>
</evidence>
<feature type="transmembrane region" description="Helical" evidence="1">
    <location>
        <begin position="123"/>
        <end position="143"/>
    </location>
</feature>
<dbReference type="RefSeq" id="WP_120713949.1">
    <property type="nucleotide sequence ID" value="NZ_RBCJ01000005.1"/>
</dbReference>
<feature type="transmembrane region" description="Helical" evidence="1">
    <location>
        <begin position="38"/>
        <end position="62"/>
    </location>
</feature>